<comment type="subcellular location">
    <subcellularLocation>
        <location evidence="3 17">Cytoplasm</location>
    </subcellularLocation>
</comment>
<dbReference type="HAMAP" id="MF_00037">
    <property type="entry name" value="MurB"/>
    <property type="match status" value="1"/>
</dbReference>
<evidence type="ECO:0000256" key="3">
    <source>
        <dbReference type="ARBA" id="ARBA00004496"/>
    </source>
</evidence>
<dbReference type="NCBIfam" id="NF010478">
    <property type="entry name" value="PRK13903.1"/>
    <property type="match status" value="1"/>
</dbReference>
<dbReference type="PANTHER" id="PTHR21071:SF4">
    <property type="entry name" value="UDP-N-ACETYLENOLPYRUVOYLGLUCOSAMINE REDUCTASE"/>
    <property type="match status" value="1"/>
</dbReference>
<dbReference type="NCBIfam" id="TIGR00179">
    <property type="entry name" value="murB"/>
    <property type="match status" value="1"/>
</dbReference>
<evidence type="ECO:0000259" key="18">
    <source>
        <dbReference type="PROSITE" id="PS51387"/>
    </source>
</evidence>
<dbReference type="Gene3D" id="3.90.78.10">
    <property type="entry name" value="UDP-N-acetylenolpyruvoylglucosamine reductase, C-terminal domain"/>
    <property type="match status" value="1"/>
</dbReference>
<evidence type="ECO:0000256" key="6">
    <source>
        <dbReference type="ARBA" id="ARBA00022490"/>
    </source>
</evidence>
<evidence type="ECO:0000256" key="12">
    <source>
        <dbReference type="ARBA" id="ARBA00022984"/>
    </source>
</evidence>
<evidence type="ECO:0000256" key="2">
    <source>
        <dbReference type="ARBA" id="ARBA00003921"/>
    </source>
</evidence>
<dbReference type="Gene3D" id="3.30.43.10">
    <property type="entry name" value="Uridine Diphospho-n-acetylenolpyruvylglucosamine Reductase, domain 2"/>
    <property type="match status" value="1"/>
</dbReference>
<comment type="pathway">
    <text evidence="4 17">Cell wall biogenesis; peptidoglycan biosynthesis.</text>
</comment>
<dbReference type="Gene3D" id="3.30.465.10">
    <property type="match status" value="1"/>
</dbReference>
<dbReference type="OrthoDB" id="9804753at2"/>
<comment type="catalytic activity">
    <reaction evidence="16 17">
        <text>UDP-N-acetyl-alpha-D-muramate + NADP(+) = UDP-N-acetyl-3-O-(1-carboxyvinyl)-alpha-D-glucosamine + NADPH + H(+)</text>
        <dbReference type="Rhea" id="RHEA:12248"/>
        <dbReference type="ChEBI" id="CHEBI:15378"/>
        <dbReference type="ChEBI" id="CHEBI:57783"/>
        <dbReference type="ChEBI" id="CHEBI:58349"/>
        <dbReference type="ChEBI" id="CHEBI:68483"/>
        <dbReference type="ChEBI" id="CHEBI:70757"/>
        <dbReference type="EC" id="1.3.1.98"/>
    </reaction>
</comment>
<dbReference type="InterPro" id="IPR016166">
    <property type="entry name" value="FAD-bd_PCMH"/>
</dbReference>
<evidence type="ECO:0000256" key="16">
    <source>
        <dbReference type="ARBA" id="ARBA00048914"/>
    </source>
</evidence>
<keyword evidence="11 17" id="KW-0133">Cell shape</keyword>
<sequence>MNDSSLAARLAAIEGVTLDPEVTFAQLTTLHLGGTPRLAVRCTTVAAVANVVSLLDAAAVPALVVGGGSNLVVADGDVDVVAVILECDGVHVEPATGVVVAEAGAVWDDVVSMCVAAGLGGIECLSGIPGSAGATPVQNVGAYGVEVSDVLTRVRLWDRERGVDEWVPAAALDLAYRYSNLKFSGRAVVLAVELTLHTDGLSAPLRFGELVRVLGAEAGDRVPAARVRNAVLELRRGKGMVYDPADVDTWSAGSFFTNPIVSAAQASKVRAIAEELGKADSMPCFAVEGGWKLSAAWLIDHAGFAKGYPGDGAVARLSTKHTLALTNRGTASTADLVGLAREVRRGVEKVFGVSLEPEPVWVGVTM</sequence>
<comment type="cofactor">
    <cofactor evidence="1 17">
        <name>FAD</name>
        <dbReference type="ChEBI" id="CHEBI:57692"/>
    </cofactor>
</comment>
<comment type="similarity">
    <text evidence="5 17">Belongs to the MurB family.</text>
</comment>
<dbReference type="GO" id="GO:0051301">
    <property type="term" value="P:cell division"/>
    <property type="evidence" value="ECO:0007669"/>
    <property type="project" value="UniProtKB-KW"/>
</dbReference>
<evidence type="ECO:0000256" key="13">
    <source>
        <dbReference type="ARBA" id="ARBA00023002"/>
    </source>
</evidence>
<evidence type="ECO:0000256" key="4">
    <source>
        <dbReference type="ARBA" id="ARBA00004752"/>
    </source>
</evidence>
<evidence type="ECO:0000256" key="8">
    <source>
        <dbReference type="ARBA" id="ARBA00022630"/>
    </source>
</evidence>
<keyword evidence="10 17" id="KW-0521">NADP</keyword>
<evidence type="ECO:0000256" key="14">
    <source>
        <dbReference type="ARBA" id="ARBA00023306"/>
    </source>
</evidence>
<dbReference type="InterPro" id="IPR003170">
    <property type="entry name" value="MurB"/>
</dbReference>
<dbReference type="SUPFAM" id="SSF56194">
    <property type="entry name" value="Uridine diphospho-N-Acetylenolpyruvylglucosamine reductase, MurB, C-terminal domain"/>
    <property type="match status" value="1"/>
</dbReference>
<dbReference type="UniPathway" id="UPA00219"/>
<dbReference type="SUPFAM" id="SSF56176">
    <property type="entry name" value="FAD-binding/transporter-associated domain-like"/>
    <property type="match status" value="1"/>
</dbReference>
<dbReference type="GO" id="GO:0071555">
    <property type="term" value="P:cell wall organization"/>
    <property type="evidence" value="ECO:0007669"/>
    <property type="project" value="UniProtKB-KW"/>
</dbReference>
<comment type="caution">
    <text evidence="19">The sequence shown here is derived from an EMBL/GenBank/DDBJ whole genome shotgun (WGS) entry which is preliminary data.</text>
</comment>
<dbReference type="EMBL" id="VOHM01000011">
    <property type="protein sequence ID" value="TWT25553.1"/>
    <property type="molecule type" value="Genomic_DNA"/>
</dbReference>
<dbReference type="EC" id="1.3.1.98" evidence="17"/>
<dbReference type="GO" id="GO:0071949">
    <property type="term" value="F:FAD binding"/>
    <property type="evidence" value="ECO:0007669"/>
    <property type="project" value="InterPro"/>
</dbReference>
<evidence type="ECO:0000313" key="19">
    <source>
        <dbReference type="EMBL" id="TWT25553.1"/>
    </source>
</evidence>
<feature type="domain" description="FAD-binding PCMH-type" evidence="18">
    <location>
        <begin position="32"/>
        <end position="199"/>
    </location>
</feature>
<keyword evidence="12 17" id="KW-0573">Peptidoglycan synthesis</keyword>
<evidence type="ECO:0000256" key="7">
    <source>
        <dbReference type="ARBA" id="ARBA00022618"/>
    </source>
</evidence>
<feature type="active site" evidence="17">
    <location>
        <position position="177"/>
    </location>
</feature>
<dbReference type="InterPro" id="IPR036635">
    <property type="entry name" value="MurB_C_sf"/>
</dbReference>
<keyword evidence="9 17" id="KW-0274">FAD</keyword>
<feature type="active site" description="Proton donor" evidence="17">
    <location>
        <position position="254"/>
    </location>
</feature>
<evidence type="ECO:0000256" key="17">
    <source>
        <dbReference type="HAMAP-Rule" id="MF_00037"/>
    </source>
</evidence>
<dbReference type="InterPro" id="IPR006094">
    <property type="entry name" value="Oxid_FAD_bind_N"/>
</dbReference>
<dbReference type="Pfam" id="PF02873">
    <property type="entry name" value="MurB_C"/>
    <property type="match status" value="1"/>
</dbReference>
<dbReference type="InterPro" id="IPR011601">
    <property type="entry name" value="MurB_C"/>
</dbReference>
<organism evidence="19 20">
    <name type="scientific">Corynebacterium canis</name>
    <dbReference type="NCBI Taxonomy" id="679663"/>
    <lineage>
        <taxon>Bacteria</taxon>
        <taxon>Bacillati</taxon>
        <taxon>Actinomycetota</taxon>
        <taxon>Actinomycetes</taxon>
        <taxon>Mycobacteriales</taxon>
        <taxon>Corynebacteriaceae</taxon>
        <taxon>Corynebacterium</taxon>
    </lineage>
</organism>
<dbReference type="PANTHER" id="PTHR21071">
    <property type="entry name" value="UDP-N-ACETYLENOLPYRUVOYLGLUCOSAMINE REDUCTASE"/>
    <property type="match status" value="1"/>
</dbReference>
<gene>
    <name evidence="17" type="primary">murB</name>
    <name evidence="19" type="ORF">FRX94_06185</name>
</gene>
<comment type="function">
    <text evidence="2 17">Cell wall formation.</text>
</comment>
<dbReference type="GO" id="GO:0009252">
    <property type="term" value="P:peptidoglycan biosynthetic process"/>
    <property type="evidence" value="ECO:0007669"/>
    <property type="project" value="UniProtKB-UniRule"/>
</dbReference>
<keyword evidence="7 17" id="KW-0132">Cell division</keyword>
<feature type="active site" evidence="17">
    <location>
        <position position="358"/>
    </location>
</feature>
<dbReference type="InterPro" id="IPR016167">
    <property type="entry name" value="FAD-bd_PCMH_sub1"/>
</dbReference>
<evidence type="ECO:0000256" key="10">
    <source>
        <dbReference type="ARBA" id="ARBA00022857"/>
    </source>
</evidence>
<evidence type="ECO:0000256" key="15">
    <source>
        <dbReference type="ARBA" id="ARBA00023316"/>
    </source>
</evidence>
<dbReference type="GO" id="GO:0008762">
    <property type="term" value="F:UDP-N-acetylmuramate dehydrogenase activity"/>
    <property type="evidence" value="ECO:0007669"/>
    <property type="project" value="UniProtKB-UniRule"/>
</dbReference>
<proteinExistence type="inferred from homology"/>
<keyword evidence="6 17" id="KW-0963">Cytoplasm</keyword>
<dbReference type="Proteomes" id="UP000320791">
    <property type="component" value="Unassembled WGS sequence"/>
</dbReference>
<evidence type="ECO:0000256" key="1">
    <source>
        <dbReference type="ARBA" id="ARBA00001974"/>
    </source>
</evidence>
<evidence type="ECO:0000256" key="5">
    <source>
        <dbReference type="ARBA" id="ARBA00010485"/>
    </source>
</evidence>
<evidence type="ECO:0000256" key="11">
    <source>
        <dbReference type="ARBA" id="ARBA00022960"/>
    </source>
</evidence>
<keyword evidence="8 17" id="KW-0285">Flavoprotein</keyword>
<dbReference type="PROSITE" id="PS51387">
    <property type="entry name" value="FAD_PCMH"/>
    <property type="match status" value="1"/>
</dbReference>
<dbReference type="GO" id="GO:0008360">
    <property type="term" value="P:regulation of cell shape"/>
    <property type="evidence" value="ECO:0007669"/>
    <property type="project" value="UniProtKB-KW"/>
</dbReference>
<evidence type="ECO:0000313" key="20">
    <source>
        <dbReference type="Proteomes" id="UP000320791"/>
    </source>
</evidence>
<keyword evidence="13 17" id="KW-0560">Oxidoreductase</keyword>
<dbReference type="InterPro" id="IPR036318">
    <property type="entry name" value="FAD-bd_PCMH-like_sf"/>
</dbReference>
<dbReference type="Pfam" id="PF01565">
    <property type="entry name" value="FAD_binding_4"/>
    <property type="match status" value="1"/>
</dbReference>
<keyword evidence="20" id="KW-1185">Reference proteome</keyword>
<dbReference type="InterPro" id="IPR016169">
    <property type="entry name" value="FAD-bd_PCMH_sub2"/>
</dbReference>
<accession>A0A5C5UIP9</accession>
<dbReference type="GO" id="GO:0005829">
    <property type="term" value="C:cytosol"/>
    <property type="evidence" value="ECO:0007669"/>
    <property type="project" value="TreeGrafter"/>
</dbReference>
<evidence type="ECO:0000256" key="9">
    <source>
        <dbReference type="ARBA" id="ARBA00022827"/>
    </source>
</evidence>
<dbReference type="AlphaFoldDB" id="A0A5C5UIP9"/>
<protein>
    <recommendedName>
        <fullName evidence="17">UDP-N-acetylenolpyruvoylglucosamine reductase</fullName>
        <ecNumber evidence="17">1.3.1.98</ecNumber>
    </recommendedName>
    <alternativeName>
        <fullName evidence="17">UDP-N-acetylmuramate dehydrogenase</fullName>
    </alternativeName>
</protein>
<name>A0A5C5UIP9_9CORY</name>
<keyword evidence="14 17" id="KW-0131">Cell cycle</keyword>
<reference evidence="19 20" key="1">
    <citation type="submission" date="2019-08" db="EMBL/GenBank/DDBJ databases">
        <authorList>
            <person name="Lei W."/>
        </authorList>
    </citation>
    <scope>NUCLEOTIDE SEQUENCE [LARGE SCALE GENOMIC DNA]</scope>
    <source>
        <strain evidence="19 20">CCUG 58627</strain>
    </source>
</reference>
<keyword evidence="15 17" id="KW-0961">Cell wall biogenesis/degradation</keyword>